<dbReference type="SUPFAM" id="SSF161098">
    <property type="entry name" value="MetI-like"/>
    <property type="match status" value="1"/>
</dbReference>
<accession>A0A4R7T727</accession>
<keyword evidence="2 7" id="KW-0813">Transport</keyword>
<keyword evidence="10" id="KW-1185">Reference proteome</keyword>
<evidence type="ECO:0000256" key="1">
    <source>
        <dbReference type="ARBA" id="ARBA00004651"/>
    </source>
</evidence>
<keyword evidence="3" id="KW-1003">Cell membrane</keyword>
<dbReference type="Gene3D" id="1.10.3720.10">
    <property type="entry name" value="MetI-like"/>
    <property type="match status" value="1"/>
</dbReference>
<dbReference type="GO" id="GO:0005886">
    <property type="term" value="C:plasma membrane"/>
    <property type="evidence" value="ECO:0007669"/>
    <property type="project" value="UniProtKB-SubCell"/>
</dbReference>
<sequence>MTRFVLRRILAAIPIGLIVTLGVFALVFAMPGDPLRELAGDKPIPAAVLAAKRAQFHLDDPFIVQYLLSMKDMFTGHFGTTFAGADIASQLRLRIPVTLKLATLSLALQWIAGLLFGLYAGFRRNGVVDRMLLLSTLVVLAVPGLVLYFAGQFLFGVQLKWLPVSGITEGYPLAYLLPATCIAITGFAGMARLTRTSIVDTANADFVKTARAKGLGEQRILWRHVLPNALLPVVTLMGIDFAGIFAGAVLAESIFNLPGLGQFLFQSIRFHEGGVVVLLSTLAFVMFIAINLVVDIVYGLIDPRVRNV</sequence>
<dbReference type="PROSITE" id="PS50928">
    <property type="entry name" value="ABC_TM1"/>
    <property type="match status" value="1"/>
</dbReference>
<evidence type="ECO:0000256" key="7">
    <source>
        <dbReference type="RuleBase" id="RU363032"/>
    </source>
</evidence>
<dbReference type="OrthoDB" id="147688at2"/>
<feature type="domain" description="ABC transmembrane type-1" evidence="8">
    <location>
        <begin position="95"/>
        <end position="294"/>
    </location>
</feature>
<feature type="transmembrane region" description="Helical" evidence="7">
    <location>
        <begin position="101"/>
        <end position="120"/>
    </location>
</feature>
<evidence type="ECO:0000256" key="4">
    <source>
        <dbReference type="ARBA" id="ARBA00022692"/>
    </source>
</evidence>
<gene>
    <name evidence="9" type="ORF">EV138_0413</name>
</gene>
<name>A0A4R7T727_9ACTN</name>
<dbReference type="InterPro" id="IPR045621">
    <property type="entry name" value="BPD_transp_1_N"/>
</dbReference>
<feature type="transmembrane region" description="Helical" evidence="7">
    <location>
        <begin position="9"/>
        <end position="30"/>
    </location>
</feature>
<dbReference type="CDD" id="cd06261">
    <property type="entry name" value="TM_PBP2"/>
    <property type="match status" value="1"/>
</dbReference>
<protein>
    <submittedName>
        <fullName evidence="9">Oligopeptide transport system permease protein</fullName>
    </submittedName>
</protein>
<comment type="similarity">
    <text evidence="7">Belongs to the binding-protein-dependent transport system permease family.</text>
</comment>
<evidence type="ECO:0000259" key="8">
    <source>
        <dbReference type="PROSITE" id="PS50928"/>
    </source>
</evidence>
<feature type="transmembrane region" description="Helical" evidence="7">
    <location>
        <begin position="229"/>
        <end position="255"/>
    </location>
</feature>
<evidence type="ECO:0000313" key="10">
    <source>
        <dbReference type="Proteomes" id="UP000295151"/>
    </source>
</evidence>
<dbReference type="InterPro" id="IPR035906">
    <property type="entry name" value="MetI-like_sf"/>
</dbReference>
<evidence type="ECO:0000256" key="2">
    <source>
        <dbReference type="ARBA" id="ARBA00022448"/>
    </source>
</evidence>
<dbReference type="EMBL" id="SOCE01000001">
    <property type="protein sequence ID" value="TDU86897.1"/>
    <property type="molecule type" value="Genomic_DNA"/>
</dbReference>
<dbReference type="PANTHER" id="PTHR30465">
    <property type="entry name" value="INNER MEMBRANE ABC TRANSPORTER"/>
    <property type="match status" value="1"/>
</dbReference>
<comment type="caution">
    <text evidence="9">The sequence shown here is derived from an EMBL/GenBank/DDBJ whole genome shotgun (WGS) entry which is preliminary data.</text>
</comment>
<organism evidence="9 10">
    <name type="scientific">Kribbella voronezhensis</name>
    <dbReference type="NCBI Taxonomy" id="2512212"/>
    <lineage>
        <taxon>Bacteria</taxon>
        <taxon>Bacillati</taxon>
        <taxon>Actinomycetota</taxon>
        <taxon>Actinomycetes</taxon>
        <taxon>Propionibacteriales</taxon>
        <taxon>Kribbellaceae</taxon>
        <taxon>Kribbella</taxon>
    </lineage>
</organism>
<feature type="transmembrane region" description="Helical" evidence="7">
    <location>
        <begin position="275"/>
        <end position="301"/>
    </location>
</feature>
<dbReference type="GO" id="GO:0055085">
    <property type="term" value="P:transmembrane transport"/>
    <property type="evidence" value="ECO:0007669"/>
    <property type="project" value="InterPro"/>
</dbReference>
<keyword evidence="5 7" id="KW-1133">Transmembrane helix</keyword>
<evidence type="ECO:0000313" key="9">
    <source>
        <dbReference type="EMBL" id="TDU86897.1"/>
    </source>
</evidence>
<dbReference type="PANTHER" id="PTHR30465:SF0">
    <property type="entry name" value="OLIGOPEPTIDE TRANSPORT SYSTEM PERMEASE PROTEIN APPB"/>
    <property type="match status" value="1"/>
</dbReference>
<evidence type="ECO:0000256" key="6">
    <source>
        <dbReference type="ARBA" id="ARBA00023136"/>
    </source>
</evidence>
<keyword evidence="4 7" id="KW-0812">Transmembrane</keyword>
<comment type="subcellular location">
    <subcellularLocation>
        <location evidence="1 7">Cell membrane</location>
        <topology evidence="1 7">Multi-pass membrane protein</topology>
    </subcellularLocation>
</comment>
<dbReference type="AlphaFoldDB" id="A0A4R7T727"/>
<keyword evidence="6 7" id="KW-0472">Membrane</keyword>
<proteinExistence type="inferred from homology"/>
<dbReference type="RefSeq" id="WP_133976762.1">
    <property type="nucleotide sequence ID" value="NZ_SOCE01000001.1"/>
</dbReference>
<reference evidence="9 10" key="1">
    <citation type="submission" date="2019-03" db="EMBL/GenBank/DDBJ databases">
        <title>Genomic Encyclopedia of Type Strains, Phase III (KMG-III): the genomes of soil and plant-associated and newly described type strains.</title>
        <authorList>
            <person name="Whitman W."/>
        </authorList>
    </citation>
    <scope>NUCLEOTIDE SEQUENCE [LARGE SCALE GENOMIC DNA]</scope>
    <source>
        <strain evidence="9 10">VKM Ac-2575</strain>
    </source>
</reference>
<dbReference type="Proteomes" id="UP000295151">
    <property type="component" value="Unassembled WGS sequence"/>
</dbReference>
<feature type="transmembrane region" description="Helical" evidence="7">
    <location>
        <begin position="175"/>
        <end position="193"/>
    </location>
</feature>
<dbReference type="Pfam" id="PF19300">
    <property type="entry name" value="BPD_transp_1_N"/>
    <property type="match status" value="1"/>
</dbReference>
<evidence type="ECO:0000256" key="5">
    <source>
        <dbReference type="ARBA" id="ARBA00022989"/>
    </source>
</evidence>
<feature type="transmembrane region" description="Helical" evidence="7">
    <location>
        <begin position="132"/>
        <end position="155"/>
    </location>
</feature>
<evidence type="ECO:0000256" key="3">
    <source>
        <dbReference type="ARBA" id="ARBA00022475"/>
    </source>
</evidence>
<dbReference type="Pfam" id="PF00528">
    <property type="entry name" value="BPD_transp_1"/>
    <property type="match status" value="1"/>
</dbReference>
<dbReference type="InterPro" id="IPR000515">
    <property type="entry name" value="MetI-like"/>
</dbReference>